<accession>A0AAD2PXX5</accession>
<keyword evidence="3" id="KW-1185">Reference proteome</keyword>
<dbReference type="EMBL" id="CAKOGP040002405">
    <property type="protein sequence ID" value="CAJ1968793.1"/>
    <property type="molecule type" value="Genomic_DNA"/>
</dbReference>
<sequence length="156" mass="16866">MVDTTGPLVISPTNKPVNGEFGYWSDNDGSESAESAPDFSAPSNSDHPPTEVVVGKSPAPAQRANYPLATMLINSHLLEPAPPKPSRLPAPPSVKKQLTYVAASQKKAAIRTKYLSEEMKARELTQMNLTGLPCTNAQFLCATINYEWDGDTSEVY</sequence>
<reference evidence="2" key="1">
    <citation type="submission" date="2023-08" db="EMBL/GenBank/DDBJ databases">
        <authorList>
            <person name="Audoor S."/>
            <person name="Bilcke G."/>
        </authorList>
    </citation>
    <scope>NUCLEOTIDE SEQUENCE</scope>
</reference>
<dbReference type="AlphaFoldDB" id="A0AAD2PXX5"/>
<gene>
    <name evidence="2" type="ORF">CYCCA115_LOCUS23404</name>
</gene>
<evidence type="ECO:0000313" key="3">
    <source>
        <dbReference type="Proteomes" id="UP001295423"/>
    </source>
</evidence>
<feature type="region of interest" description="Disordered" evidence="1">
    <location>
        <begin position="1"/>
        <end position="58"/>
    </location>
</feature>
<evidence type="ECO:0000256" key="1">
    <source>
        <dbReference type="SAM" id="MobiDB-lite"/>
    </source>
</evidence>
<comment type="caution">
    <text evidence="2">The sequence shown here is derived from an EMBL/GenBank/DDBJ whole genome shotgun (WGS) entry which is preliminary data.</text>
</comment>
<dbReference type="Proteomes" id="UP001295423">
    <property type="component" value="Unassembled WGS sequence"/>
</dbReference>
<evidence type="ECO:0000313" key="2">
    <source>
        <dbReference type="EMBL" id="CAJ1968793.1"/>
    </source>
</evidence>
<protein>
    <submittedName>
        <fullName evidence="2">Uncharacterized protein</fullName>
    </submittedName>
</protein>
<proteinExistence type="predicted"/>
<name>A0AAD2PXX5_9STRA</name>
<organism evidence="2 3">
    <name type="scientific">Cylindrotheca closterium</name>
    <dbReference type="NCBI Taxonomy" id="2856"/>
    <lineage>
        <taxon>Eukaryota</taxon>
        <taxon>Sar</taxon>
        <taxon>Stramenopiles</taxon>
        <taxon>Ochrophyta</taxon>
        <taxon>Bacillariophyta</taxon>
        <taxon>Bacillariophyceae</taxon>
        <taxon>Bacillariophycidae</taxon>
        <taxon>Bacillariales</taxon>
        <taxon>Bacillariaceae</taxon>
        <taxon>Cylindrotheca</taxon>
    </lineage>
</organism>